<dbReference type="UniPathway" id="UPA00109">
    <property type="reaction ID" value="UER00188"/>
</dbReference>
<dbReference type="EMBL" id="CP036402">
    <property type="protein sequence ID" value="QBI21180.1"/>
    <property type="molecule type" value="Genomic_DNA"/>
</dbReference>
<dbReference type="Pfam" id="PF02887">
    <property type="entry name" value="PK_C"/>
    <property type="match status" value="1"/>
</dbReference>
<dbReference type="FunFam" id="2.40.33.10:FF:000001">
    <property type="entry name" value="Pyruvate kinase"/>
    <property type="match status" value="1"/>
</dbReference>
<evidence type="ECO:0000256" key="7">
    <source>
        <dbReference type="ARBA" id="ARBA00022679"/>
    </source>
</evidence>
<dbReference type="GO" id="GO:0016301">
    <property type="term" value="F:kinase activity"/>
    <property type="evidence" value="ECO:0007669"/>
    <property type="project" value="UniProtKB-KW"/>
</dbReference>
<dbReference type="NCBIfam" id="NF004978">
    <property type="entry name" value="PRK06354.1"/>
    <property type="match status" value="1"/>
</dbReference>
<dbReference type="InterPro" id="IPR015806">
    <property type="entry name" value="Pyrv_Knase_insert_dom_sf"/>
</dbReference>
<evidence type="ECO:0000259" key="18">
    <source>
        <dbReference type="Pfam" id="PF02887"/>
    </source>
</evidence>
<dbReference type="GO" id="GO:0030955">
    <property type="term" value="F:potassium ion binding"/>
    <property type="evidence" value="ECO:0007669"/>
    <property type="project" value="UniProtKB-UniRule"/>
</dbReference>
<evidence type="ECO:0000256" key="6">
    <source>
        <dbReference type="ARBA" id="ARBA00018587"/>
    </source>
</evidence>
<dbReference type="InterPro" id="IPR018209">
    <property type="entry name" value="Pyrv_Knase_AS"/>
</dbReference>
<dbReference type="KEGG" id="erz:ER308_17455"/>
<evidence type="ECO:0000256" key="13">
    <source>
        <dbReference type="ARBA" id="ARBA00023152"/>
    </source>
</evidence>
<proteinExistence type="inferred from homology"/>
<evidence type="ECO:0000256" key="1">
    <source>
        <dbReference type="ARBA" id="ARBA00001958"/>
    </source>
</evidence>
<dbReference type="GO" id="GO:0005524">
    <property type="term" value="F:ATP binding"/>
    <property type="evidence" value="ECO:0007669"/>
    <property type="project" value="UniProtKB-KW"/>
</dbReference>
<keyword evidence="12 16" id="KW-0460">Magnesium</keyword>
<evidence type="ECO:0000313" key="20">
    <source>
        <dbReference type="Proteomes" id="UP000291469"/>
    </source>
</evidence>
<evidence type="ECO:0000256" key="9">
    <source>
        <dbReference type="ARBA" id="ARBA00022741"/>
    </source>
</evidence>
<dbReference type="OrthoDB" id="9812123at2"/>
<evidence type="ECO:0000256" key="3">
    <source>
        <dbReference type="ARBA" id="ARBA00008663"/>
    </source>
</evidence>
<keyword evidence="8" id="KW-0479">Metal-binding</keyword>
<dbReference type="Gene3D" id="3.20.20.60">
    <property type="entry name" value="Phosphoenolpyruvate-binding domains"/>
    <property type="match status" value="1"/>
</dbReference>
<evidence type="ECO:0000256" key="16">
    <source>
        <dbReference type="RuleBase" id="RU000504"/>
    </source>
</evidence>
<keyword evidence="13 16" id="KW-0324">Glycolysis</keyword>
<keyword evidence="7 16" id="KW-0808">Transferase</keyword>
<evidence type="ECO:0000259" key="17">
    <source>
        <dbReference type="Pfam" id="PF00224"/>
    </source>
</evidence>
<dbReference type="InterPro" id="IPR011037">
    <property type="entry name" value="Pyrv_Knase-like_insert_dom_sf"/>
</dbReference>
<keyword evidence="11" id="KW-0067">ATP-binding</keyword>
<reference evidence="19 20" key="1">
    <citation type="submission" date="2019-01" db="EMBL/GenBank/DDBJ databases">
        <title>Egibacter rhizosphaerae EGI 80759T.</title>
        <authorList>
            <person name="Chen D.-D."/>
            <person name="Tian Y."/>
            <person name="Jiao J.-Y."/>
            <person name="Zhang X.-T."/>
            <person name="Zhang Y.-G."/>
            <person name="Zhang Y."/>
            <person name="Xiao M."/>
            <person name="Shu W.-S."/>
            <person name="Li W.-J."/>
        </authorList>
    </citation>
    <scope>NUCLEOTIDE SEQUENCE [LARGE SCALE GENOMIC DNA]</scope>
    <source>
        <strain evidence="19 20">EGI 80759</strain>
    </source>
</reference>
<dbReference type="SUPFAM" id="SSF52935">
    <property type="entry name" value="PK C-terminal domain-like"/>
    <property type="match status" value="1"/>
</dbReference>
<gene>
    <name evidence="19" type="primary">pyk</name>
    <name evidence="19" type="ORF">ER308_17455</name>
</gene>
<name>A0A411YIW7_9ACTN</name>
<dbReference type="InterPro" id="IPR015793">
    <property type="entry name" value="Pyrv_Knase_brl"/>
</dbReference>
<evidence type="ECO:0000256" key="5">
    <source>
        <dbReference type="ARBA" id="ARBA00012142"/>
    </source>
</evidence>
<evidence type="ECO:0000256" key="8">
    <source>
        <dbReference type="ARBA" id="ARBA00022723"/>
    </source>
</evidence>
<evidence type="ECO:0000256" key="4">
    <source>
        <dbReference type="ARBA" id="ARBA00011881"/>
    </source>
</evidence>
<organism evidence="19 20">
    <name type="scientific">Egibacter rhizosphaerae</name>
    <dbReference type="NCBI Taxonomy" id="1670831"/>
    <lineage>
        <taxon>Bacteria</taxon>
        <taxon>Bacillati</taxon>
        <taxon>Actinomycetota</taxon>
        <taxon>Nitriliruptoria</taxon>
        <taxon>Egibacterales</taxon>
        <taxon>Egibacteraceae</taxon>
        <taxon>Egibacter</taxon>
    </lineage>
</organism>
<dbReference type="InterPro" id="IPR040442">
    <property type="entry name" value="Pyrv_kinase-like_dom_sf"/>
</dbReference>
<sequence length="482" mass="51163">MRRAKIVATLGPALDDRDKLRGAIEAGIDVVRLNFSHGDPETHARRLEAVREISVKLGRNVGSLADLQGPKIRLGTLPDEGVQLDNGAEVFLQPGREQLDSYESEGQPSLPVVYESLADDVAPGALVLVDDGSIRLVASRHDEGGVWCRVVAGGVAKSKKGVNLPGASVSAPSLTPKDLEDLKTAVDLGADWLALSFVRKAEDPDGAREQIARHGSEAPIVSKLERPEAIDRLDEVISASDAVMVARGDLGVEIGPERVPAIQKQIISKANAASKPVITATEMLESMIDSPRATRAEASDVANAVFDGTDALMLSGETAAGRYPVEAVRSMARIIEVAESSPQLAHPNPDWVGYADEPEVGRVVARAAVQVAKDIQATALVVYSITGSSIQRVSKYRPDVPLLGLTPTETALRRTALMWGTEAGLVPMKEQATDLTSSAERVLVDGNWARRGDQVVIVSGRPGGEGGTNRLMVHRVGDPVVT</sequence>
<keyword evidence="20" id="KW-1185">Reference proteome</keyword>
<comment type="pathway">
    <text evidence="2 16">Carbohydrate degradation; glycolysis; pyruvate from D-glyceraldehyde 3-phosphate: step 5/5.</text>
</comment>
<keyword evidence="14 19" id="KW-0670">Pyruvate</keyword>
<feature type="domain" description="Pyruvate kinase barrel" evidence="17">
    <location>
        <begin position="1"/>
        <end position="328"/>
    </location>
</feature>
<comment type="cofactor">
    <cofactor evidence="1">
        <name>K(+)</name>
        <dbReference type="ChEBI" id="CHEBI:29103"/>
    </cofactor>
</comment>
<dbReference type="InterPro" id="IPR001697">
    <property type="entry name" value="Pyr_Knase"/>
</dbReference>
<keyword evidence="10 16" id="KW-0418">Kinase</keyword>
<evidence type="ECO:0000256" key="2">
    <source>
        <dbReference type="ARBA" id="ARBA00004997"/>
    </source>
</evidence>
<dbReference type="PRINTS" id="PR01050">
    <property type="entry name" value="PYRUVTKNASE"/>
</dbReference>
<dbReference type="NCBIfam" id="TIGR01064">
    <property type="entry name" value="pyruv_kin"/>
    <property type="match status" value="1"/>
</dbReference>
<comment type="subunit">
    <text evidence="4">Homotetramer.</text>
</comment>
<feature type="domain" description="Pyruvate kinase C-terminal" evidence="18">
    <location>
        <begin position="364"/>
        <end position="474"/>
    </location>
</feature>
<evidence type="ECO:0000256" key="10">
    <source>
        <dbReference type="ARBA" id="ARBA00022777"/>
    </source>
</evidence>
<dbReference type="GO" id="GO:0004743">
    <property type="term" value="F:pyruvate kinase activity"/>
    <property type="evidence" value="ECO:0007669"/>
    <property type="project" value="UniProtKB-UniRule"/>
</dbReference>
<comment type="catalytic activity">
    <reaction evidence="16">
        <text>pyruvate + ATP = phosphoenolpyruvate + ADP + H(+)</text>
        <dbReference type="Rhea" id="RHEA:18157"/>
        <dbReference type="ChEBI" id="CHEBI:15361"/>
        <dbReference type="ChEBI" id="CHEBI:15378"/>
        <dbReference type="ChEBI" id="CHEBI:30616"/>
        <dbReference type="ChEBI" id="CHEBI:58702"/>
        <dbReference type="ChEBI" id="CHEBI:456216"/>
        <dbReference type="EC" id="2.7.1.40"/>
    </reaction>
</comment>
<comment type="similarity">
    <text evidence="3 16">Belongs to the pyruvate kinase family.</text>
</comment>
<evidence type="ECO:0000256" key="14">
    <source>
        <dbReference type="ARBA" id="ARBA00023317"/>
    </source>
</evidence>
<evidence type="ECO:0000256" key="12">
    <source>
        <dbReference type="ARBA" id="ARBA00022842"/>
    </source>
</evidence>
<protein>
    <recommendedName>
        <fullName evidence="6 15">Pyruvate kinase</fullName>
        <ecNumber evidence="5 15">2.7.1.40</ecNumber>
    </recommendedName>
</protein>
<evidence type="ECO:0000256" key="11">
    <source>
        <dbReference type="ARBA" id="ARBA00022840"/>
    </source>
</evidence>
<evidence type="ECO:0000313" key="19">
    <source>
        <dbReference type="EMBL" id="QBI21180.1"/>
    </source>
</evidence>
<dbReference type="RefSeq" id="WP_131156173.1">
    <property type="nucleotide sequence ID" value="NZ_CP036402.1"/>
</dbReference>
<dbReference type="SUPFAM" id="SSF50800">
    <property type="entry name" value="PK beta-barrel domain-like"/>
    <property type="match status" value="1"/>
</dbReference>
<dbReference type="SUPFAM" id="SSF51621">
    <property type="entry name" value="Phosphoenolpyruvate/pyruvate domain"/>
    <property type="match status" value="1"/>
</dbReference>
<dbReference type="Proteomes" id="UP000291469">
    <property type="component" value="Chromosome"/>
</dbReference>
<evidence type="ECO:0000256" key="15">
    <source>
        <dbReference type="NCBIfam" id="TIGR01064"/>
    </source>
</evidence>
<dbReference type="Gene3D" id="2.40.33.10">
    <property type="entry name" value="PK beta-barrel domain-like"/>
    <property type="match status" value="1"/>
</dbReference>
<dbReference type="InterPro" id="IPR015795">
    <property type="entry name" value="Pyrv_Knase_C"/>
</dbReference>
<keyword evidence="9" id="KW-0547">Nucleotide-binding</keyword>
<dbReference type="InterPro" id="IPR015813">
    <property type="entry name" value="Pyrv/PenolPyrv_kinase-like_dom"/>
</dbReference>
<dbReference type="Pfam" id="PF00224">
    <property type="entry name" value="PK"/>
    <property type="match status" value="1"/>
</dbReference>
<dbReference type="PANTHER" id="PTHR11817">
    <property type="entry name" value="PYRUVATE KINASE"/>
    <property type="match status" value="1"/>
</dbReference>
<dbReference type="GO" id="GO:0000287">
    <property type="term" value="F:magnesium ion binding"/>
    <property type="evidence" value="ECO:0007669"/>
    <property type="project" value="UniProtKB-UniRule"/>
</dbReference>
<dbReference type="PROSITE" id="PS00110">
    <property type="entry name" value="PYRUVATE_KINASE"/>
    <property type="match status" value="1"/>
</dbReference>
<dbReference type="EC" id="2.7.1.40" evidence="5 15"/>
<dbReference type="AlphaFoldDB" id="A0A411YIW7"/>
<accession>A0A411YIW7</accession>
<dbReference type="NCBIfam" id="NF004491">
    <property type="entry name" value="PRK05826.1"/>
    <property type="match status" value="1"/>
</dbReference>
<dbReference type="Gene3D" id="3.40.1380.20">
    <property type="entry name" value="Pyruvate kinase, C-terminal domain"/>
    <property type="match status" value="1"/>
</dbReference>
<dbReference type="InterPro" id="IPR036918">
    <property type="entry name" value="Pyrv_Knase_C_sf"/>
</dbReference>